<protein>
    <submittedName>
        <fullName evidence="2">Uncharacterized protein</fullName>
    </submittedName>
</protein>
<keyword evidence="1" id="KW-0812">Transmembrane</keyword>
<keyword evidence="1" id="KW-1133">Transmembrane helix</keyword>
<organism evidence="2 3">
    <name type="scientific">Favolaschia claudopus</name>
    <dbReference type="NCBI Taxonomy" id="2862362"/>
    <lineage>
        <taxon>Eukaryota</taxon>
        <taxon>Fungi</taxon>
        <taxon>Dikarya</taxon>
        <taxon>Basidiomycota</taxon>
        <taxon>Agaricomycotina</taxon>
        <taxon>Agaricomycetes</taxon>
        <taxon>Agaricomycetidae</taxon>
        <taxon>Agaricales</taxon>
        <taxon>Marasmiineae</taxon>
        <taxon>Mycenaceae</taxon>
        <taxon>Favolaschia</taxon>
    </lineage>
</organism>
<dbReference type="Proteomes" id="UP001362999">
    <property type="component" value="Unassembled WGS sequence"/>
</dbReference>
<evidence type="ECO:0000313" key="3">
    <source>
        <dbReference type="Proteomes" id="UP001362999"/>
    </source>
</evidence>
<proteinExistence type="predicted"/>
<dbReference type="EMBL" id="JAWWNJ010000154">
    <property type="protein sequence ID" value="KAK6981045.1"/>
    <property type="molecule type" value="Genomic_DNA"/>
</dbReference>
<name>A0AAV9ZFF5_9AGAR</name>
<dbReference type="AlphaFoldDB" id="A0AAV9ZFF5"/>
<feature type="transmembrane region" description="Helical" evidence="1">
    <location>
        <begin position="20"/>
        <end position="37"/>
    </location>
</feature>
<evidence type="ECO:0000313" key="2">
    <source>
        <dbReference type="EMBL" id="KAK6981045.1"/>
    </source>
</evidence>
<accession>A0AAV9ZFF5</accession>
<reference evidence="2 3" key="1">
    <citation type="journal article" date="2024" name="J Genomics">
        <title>Draft genome sequencing and assembly of Favolaschia claudopus CIRM-BRFM 2984 isolated from oak limbs.</title>
        <authorList>
            <person name="Navarro D."/>
            <person name="Drula E."/>
            <person name="Chaduli D."/>
            <person name="Cazenave R."/>
            <person name="Ahrendt S."/>
            <person name="Wang J."/>
            <person name="Lipzen A."/>
            <person name="Daum C."/>
            <person name="Barry K."/>
            <person name="Grigoriev I.V."/>
            <person name="Favel A."/>
            <person name="Rosso M.N."/>
            <person name="Martin F."/>
        </authorList>
    </citation>
    <scope>NUCLEOTIDE SEQUENCE [LARGE SCALE GENOMIC DNA]</scope>
    <source>
        <strain evidence="2 3">CIRM-BRFM 2984</strain>
    </source>
</reference>
<keyword evidence="1" id="KW-0472">Membrane</keyword>
<comment type="caution">
    <text evidence="2">The sequence shown here is derived from an EMBL/GenBank/DDBJ whole genome shotgun (WGS) entry which is preliminary data.</text>
</comment>
<evidence type="ECO:0000256" key="1">
    <source>
        <dbReference type="SAM" id="Phobius"/>
    </source>
</evidence>
<gene>
    <name evidence="2" type="ORF">R3P38DRAFT_2808533</name>
</gene>
<sequence length="333" mass="37169">MTRSRTRQCCPVESIRFKLVNFRLNFLPFSGLISGSFQSPFNALVYSQNLALVLMFNLSMHHNLKFRLDLRVARPKLTNFNFLCGFGAQTSFVSRLESPHCVAAGWHLIALKSDLKLFLNARRHRKLTFEAEVIPRAVCGGLKLLSNGASAAALNTIDWKLNFSFPSFDLEFELKPRCRHCVKSSNFVLWTVAVLFFSLKVEEVNSHRTSVNVVFSSSLDINPMPLCSVFTGHLRVAWSRSASTALQHGSSTANCAAAPVYLMLTSNSSCLVRSNEFTSSITFESDPNPTIRFGVAACPTVLQHNRSSADTPAGTLFFKYNVLMYNFELGSIR</sequence>
<keyword evidence="3" id="KW-1185">Reference proteome</keyword>